<dbReference type="Proteomes" id="UP000472270">
    <property type="component" value="Unassembled WGS sequence"/>
</dbReference>
<name>A0A673MXV9_9TELE</name>
<evidence type="ECO:0000313" key="4">
    <source>
        <dbReference type="Ensembl" id="ENSSRHP00000095620.1"/>
    </source>
</evidence>
<dbReference type="GO" id="GO:0009897">
    <property type="term" value="C:external side of plasma membrane"/>
    <property type="evidence" value="ECO:0007669"/>
    <property type="project" value="TreeGrafter"/>
</dbReference>
<dbReference type="Gene3D" id="3.30.500.10">
    <property type="entry name" value="MHC class I-like antigen recognition-like"/>
    <property type="match status" value="1"/>
</dbReference>
<keyword evidence="2" id="KW-1133">Transmembrane helix</keyword>
<dbReference type="AlphaFoldDB" id="A0A673MXV9"/>
<evidence type="ECO:0000256" key="1">
    <source>
        <dbReference type="ARBA" id="ARBA00023180"/>
    </source>
</evidence>
<protein>
    <recommendedName>
        <fullName evidence="3">MHC class I-like antigen recognition-like domain-containing protein</fullName>
    </recommendedName>
</protein>
<organism evidence="4 5">
    <name type="scientific">Sinocyclocheilus rhinocerous</name>
    <dbReference type="NCBI Taxonomy" id="307959"/>
    <lineage>
        <taxon>Eukaryota</taxon>
        <taxon>Metazoa</taxon>
        <taxon>Chordata</taxon>
        <taxon>Craniata</taxon>
        <taxon>Vertebrata</taxon>
        <taxon>Euteleostomi</taxon>
        <taxon>Actinopterygii</taxon>
        <taxon>Neopterygii</taxon>
        <taxon>Teleostei</taxon>
        <taxon>Ostariophysi</taxon>
        <taxon>Cypriniformes</taxon>
        <taxon>Cyprinidae</taxon>
        <taxon>Cyprininae</taxon>
        <taxon>Sinocyclocheilus</taxon>
    </lineage>
</organism>
<dbReference type="PANTHER" id="PTHR16675:SF237">
    <property type="entry name" value="MHC CLASS I ANTIGEN TRANSCRIPT VARIANT 1-RELATED"/>
    <property type="match status" value="1"/>
</dbReference>
<reference evidence="4" key="1">
    <citation type="submission" date="2025-08" db="UniProtKB">
        <authorList>
            <consortium name="Ensembl"/>
        </authorList>
    </citation>
    <scope>IDENTIFICATION</scope>
</reference>
<dbReference type="SUPFAM" id="SSF54452">
    <property type="entry name" value="MHC antigen-recognition domain"/>
    <property type="match status" value="1"/>
</dbReference>
<keyword evidence="5" id="KW-1185">Reference proteome</keyword>
<dbReference type="InterPro" id="IPR050208">
    <property type="entry name" value="MHC_class-I_related"/>
</dbReference>
<keyword evidence="2" id="KW-0812">Transmembrane</keyword>
<dbReference type="InterPro" id="IPR037055">
    <property type="entry name" value="MHC_I-like_Ag-recog_sf"/>
</dbReference>
<keyword evidence="1" id="KW-0325">Glycoprotein</keyword>
<dbReference type="GO" id="GO:0006955">
    <property type="term" value="P:immune response"/>
    <property type="evidence" value="ECO:0007669"/>
    <property type="project" value="TreeGrafter"/>
</dbReference>
<sequence>MWRCCLNFSLFVSRSTGTHSLKYFYAGVSGVSGFPELTAVGLVNDEQFMYFDSNMKKAVPKTDWIRQNVGADYWNSQTEIDIGQHQTFKNNIQVAKERFNQSTGKLWKSLFGMTLFFVINSLAVVLVLNRIVLTFMGTFCQYIKLCLRHTRNIR</sequence>
<dbReference type="InterPro" id="IPR011162">
    <property type="entry name" value="MHC_I/II-like_Ag-recog"/>
</dbReference>
<proteinExistence type="predicted"/>
<dbReference type="PANTHER" id="PTHR16675">
    <property type="entry name" value="MHC CLASS I-RELATED"/>
    <property type="match status" value="1"/>
</dbReference>
<accession>A0A673MXV9</accession>
<evidence type="ECO:0000313" key="5">
    <source>
        <dbReference type="Proteomes" id="UP000472270"/>
    </source>
</evidence>
<keyword evidence="2" id="KW-0472">Membrane</keyword>
<evidence type="ECO:0000259" key="3">
    <source>
        <dbReference type="Pfam" id="PF00129"/>
    </source>
</evidence>
<evidence type="ECO:0000256" key="2">
    <source>
        <dbReference type="SAM" id="Phobius"/>
    </source>
</evidence>
<feature type="domain" description="MHC class I-like antigen recognition-like" evidence="3">
    <location>
        <begin position="17"/>
        <end position="104"/>
    </location>
</feature>
<reference evidence="4" key="2">
    <citation type="submission" date="2025-09" db="UniProtKB">
        <authorList>
            <consortium name="Ensembl"/>
        </authorList>
    </citation>
    <scope>IDENTIFICATION</scope>
</reference>
<dbReference type="GO" id="GO:0005615">
    <property type="term" value="C:extracellular space"/>
    <property type="evidence" value="ECO:0007669"/>
    <property type="project" value="TreeGrafter"/>
</dbReference>
<dbReference type="Pfam" id="PF00129">
    <property type="entry name" value="MHC_I"/>
    <property type="match status" value="1"/>
</dbReference>
<dbReference type="Ensembl" id="ENSSRHT00000098219.1">
    <property type="protein sequence ID" value="ENSSRHP00000095620.1"/>
    <property type="gene ID" value="ENSSRHG00000047026.1"/>
</dbReference>
<dbReference type="InterPro" id="IPR011161">
    <property type="entry name" value="MHC_I-like_Ag-recog"/>
</dbReference>
<feature type="transmembrane region" description="Helical" evidence="2">
    <location>
        <begin position="106"/>
        <end position="128"/>
    </location>
</feature>